<feature type="compositionally biased region" description="Low complexity" evidence="7">
    <location>
        <begin position="209"/>
        <end position="219"/>
    </location>
</feature>
<reference evidence="10" key="1">
    <citation type="submission" date="2022-12" db="EMBL/GenBank/DDBJ databases">
        <authorList>
            <person name="Petersen C."/>
        </authorList>
    </citation>
    <scope>NUCLEOTIDE SEQUENCE</scope>
    <source>
        <strain evidence="10">IBT 16125</strain>
    </source>
</reference>
<dbReference type="PRINTS" id="PR01035">
    <property type="entry name" value="TCRTETA"/>
</dbReference>
<feature type="transmembrane region" description="Helical" evidence="8">
    <location>
        <begin position="246"/>
        <end position="265"/>
    </location>
</feature>
<organism evidence="10 11">
    <name type="scientific">Penicillium daleae</name>
    <dbReference type="NCBI Taxonomy" id="63821"/>
    <lineage>
        <taxon>Eukaryota</taxon>
        <taxon>Fungi</taxon>
        <taxon>Dikarya</taxon>
        <taxon>Ascomycota</taxon>
        <taxon>Pezizomycotina</taxon>
        <taxon>Eurotiomycetes</taxon>
        <taxon>Eurotiomycetidae</taxon>
        <taxon>Eurotiales</taxon>
        <taxon>Aspergillaceae</taxon>
        <taxon>Penicillium</taxon>
    </lineage>
</organism>
<name>A0AAD6CDB2_9EURO</name>
<feature type="transmembrane region" description="Helical" evidence="8">
    <location>
        <begin position="424"/>
        <end position="446"/>
    </location>
</feature>
<protein>
    <recommendedName>
        <fullName evidence="9">Major facilitator superfamily (MFS) profile domain-containing protein</fullName>
    </recommendedName>
</protein>
<dbReference type="InterPro" id="IPR011701">
    <property type="entry name" value="MFS"/>
</dbReference>
<proteinExistence type="inferred from homology"/>
<evidence type="ECO:0000313" key="10">
    <source>
        <dbReference type="EMBL" id="KAJ5460203.1"/>
    </source>
</evidence>
<dbReference type="SUPFAM" id="SSF103473">
    <property type="entry name" value="MFS general substrate transporter"/>
    <property type="match status" value="1"/>
</dbReference>
<dbReference type="Pfam" id="PF07690">
    <property type="entry name" value="MFS_1"/>
    <property type="match status" value="1"/>
</dbReference>
<dbReference type="RefSeq" id="XP_056769245.1">
    <property type="nucleotide sequence ID" value="XM_056905138.1"/>
</dbReference>
<evidence type="ECO:0000313" key="11">
    <source>
        <dbReference type="Proteomes" id="UP001213681"/>
    </source>
</evidence>
<dbReference type="InterPro" id="IPR001958">
    <property type="entry name" value="Tet-R_TetA/multi-R_MdtG-like"/>
</dbReference>
<dbReference type="InterPro" id="IPR020846">
    <property type="entry name" value="MFS_dom"/>
</dbReference>
<evidence type="ECO:0000259" key="9">
    <source>
        <dbReference type="PROSITE" id="PS50850"/>
    </source>
</evidence>
<feature type="transmembrane region" description="Helical" evidence="8">
    <location>
        <begin position="150"/>
        <end position="173"/>
    </location>
</feature>
<evidence type="ECO:0000256" key="4">
    <source>
        <dbReference type="ARBA" id="ARBA00022692"/>
    </source>
</evidence>
<comment type="caution">
    <text evidence="10">The sequence shown here is derived from an EMBL/GenBank/DDBJ whole genome shotgun (WGS) entry which is preliminary data.</text>
</comment>
<evidence type="ECO:0000256" key="6">
    <source>
        <dbReference type="ARBA" id="ARBA00023136"/>
    </source>
</evidence>
<feature type="transmembrane region" description="Helical" evidence="8">
    <location>
        <begin position="94"/>
        <end position="115"/>
    </location>
</feature>
<comment type="subcellular location">
    <subcellularLocation>
        <location evidence="1">Membrane</location>
        <topology evidence="1">Multi-pass membrane protein</topology>
    </subcellularLocation>
</comment>
<dbReference type="PANTHER" id="PTHR23506">
    <property type="entry name" value="GH10249P"/>
    <property type="match status" value="1"/>
</dbReference>
<feature type="transmembrane region" description="Helical" evidence="8">
    <location>
        <begin position="121"/>
        <end position="138"/>
    </location>
</feature>
<dbReference type="PANTHER" id="PTHR23506:SF35">
    <property type="entry name" value="MAJOR FACILITATOR SUPERFAMILY (MFS) PROFILE DOMAIN-CONTAINING PROTEIN-RELATED"/>
    <property type="match status" value="1"/>
</dbReference>
<evidence type="ECO:0000256" key="7">
    <source>
        <dbReference type="SAM" id="MobiDB-lite"/>
    </source>
</evidence>
<dbReference type="InterPro" id="IPR050930">
    <property type="entry name" value="MFS_Vesicular_Transporter"/>
</dbReference>
<feature type="transmembrane region" description="Helical" evidence="8">
    <location>
        <begin position="349"/>
        <end position="375"/>
    </location>
</feature>
<gene>
    <name evidence="10" type="ORF">N7458_001755</name>
</gene>
<evidence type="ECO:0000256" key="2">
    <source>
        <dbReference type="ARBA" id="ARBA00006829"/>
    </source>
</evidence>
<dbReference type="Gene3D" id="1.20.1250.20">
    <property type="entry name" value="MFS general substrate transporter like domains"/>
    <property type="match status" value="2"/>
</dbReference>
<dbReference type="CDD" id="cd17325">
    <property type="entry name" value="MFS_MdtG_SLC18_like"/>
    <property type="match status" value="1"/>
</dbReference>
<evidence type="ECO:0000256" key="1">
    <source>
        <dbReference type="ARBA" id="ARBA00004141"/>
    </source>
</evidence>
<dbReference type="GO" id="GO:0016020">
    <property type="term" value="C:membrane"/>
    <property type="evidence" value="ECO:0007669"/>
    <property type="project" value="UniProtKB-SubCell"/>
</dbReference>
<keyword evidence="3" id="KW-0813">Transport</keyword>
<comment type="similarity">
    <text evidence="2">Belongs to the major facilitator superfamily. Vesicular transporter family.</text>
</comment>
<dbReference type="GeneID" id="81595381"/>
<accession>A0AAD6CDB2</accession>
<reference evidence="10" key="2">
    <citation type="journal article" date="2023" name="IMA Fungus">
        <title>Comparative genomic study of the Penicillium genus elucidates a diverse pangenome and 15 lateral gene transfer events.</title>
        <authorList>
            <person name="Petersen C."/>
            <person name="Sorensen T."/>
            <person name="Nielsen M.R."/>
            <person name="Sondergaard T.E."/>
            <person name="Sorensen J.L."/>
            <person name="Fitzpatrick D.A."/>
            <person name="Frisvad J.C."/>
            <person name="Nielsen K.L."/>
        </authorList>
    </citation>
    <scope>NUCLEOTIDE SEQUENCE</scope>
    <source>
        <strain evidence="10">IBT 16125</strain>
    </source>
</reference>
<feature type="transmembrane region" description="Helical" evidence="8">
    <location>
        <begin position="317"/>
        <end position="337"/>
    </location>
</feature>
<feature type="transmembrane region" description="Helical" evidence="8">
    <location>
        <begin position="285"/>
        <end position="305"/>
    </location>
</feature>
<keyword evidence="5 8" id="KW-1133">Transmembrane helix</keyword>
<evidence type="ECO:0000256" key="5">
    <source>
        <dbReference type="ARBA" id="ARBA00022989"/>
    </source>
</evidence>
<feature type="transmembrane region" description="Helical" evidence="8">
    <location>
        <begin position="18"/>
        <end position="42"/>
    </location>
</feature>
<dbReference type="EMBL" id="JAPVEA010000002">
    <property type="protein sequence ID" value="KAJ5460203.1"/>
    <property type="molecule type" value="Genomic_DNA"/>
</dbReference>
<dbReference type="Proteomes" id="UP001213681">
    <property type="component" value="Unassembled WGS sequence"/>
</dbReference>
<dbReference type="PROSITE" id="PS50850">
    <property type="entry name" value="MFS"/>
    <property type="match status" value="1"/>
</dbReference>
<feature type="transmembrane region" description="Helical" evidence="8">
    <location>
        <begin position="179"/>
        <end position="199"/>
    </location>
</feature>
<evidence type="ECO:0000256" key="8">
    <source>
        <dbReference type="SAM" id="Phobius"/>
    </source>
</evidence>
<dbReference type="AlphaFoldDB" id="A0AAD6CDB2"/>
<feature type="region of interest" description="Disordered" evidence="7">
    <location>
        <begin position="450"/>
        <end position="469"/>
    </location>
</feature>
<dbReference type="InterPro" id="IPR036259">
    <property type="entry name" value="MFS_trans_sf"/>
</dbReference>
<sequence length="469" mass="50159">MGDLNSNRIGYKWRSSKWFIVATVTIALFIESFLYGFLVPILPYMFRNRLNLDISQTQRLTSAVLSLHGFISAVSGPVIGHFADKTLDRKTPLLLSLAGCIAGTIMVACSRLLPFLFLGRILQGVAGSTAWIVGLATVADTLGQDNMGTVMGVIMSFVNAGMISGPMVSGIMLEVAGYWLTWCVPLLVLVVDVIARLLMIEAPEESSSDSSSEVAEATSLLPQQERSNSHDASTTIGFWRFMLSDIRVVTTLIVAISCTGMNTSFHTTLALHTQEAFGWGTSRVGFMFFLLAMPAIILGPFAGMLRDRIGVKIPATISLILQAMMMGLLGAAGNPNLPWASFQNRGPALFIAGIIAMGTLRPFVSGIGPVELTAVVKTHEKQEPGIFGPRGGYSRVFSMTDVAAHAGLTIGPVVSGALSEKFGYATMSWTLGSLYLSLAILVLIFLGSGSRSKGGKAKTEQEDLDSQSV</sequence>
<feature type="region of interest" description="Disordered" evidence="7">
    <location>
        <begin position="209"/>
        <end position="228"/>
    </location>
</feature>
<feature type="transmembrane region" description="Helical" evidence="8">
    <location>
        <begin position="62"/>
        <end position="82"/>
    </location>
</feature>
<feature type="domain" description="Major facilitator superfamily (MFS) profile" evidence="9">
    <location>
        <begin position="24"/>
        <end position="451"/>
    </location>
</feature>
<keyword evidence="11" id="KW-1185">Reference proteome</keyword>
<keyword evidence="4 8" id="KW-0812">Transmembrane</keyword>
<keyword evidence="6 8" id="KW-0472">Membrane</keyword>
<evidence type="ECO:0000256" key="3">
    <source>
        <dbReference type="ARBA" id="ARBA00022448"/>
    </source>
</evidence>
<dbReference type="GO" id="GO:0022857">
    <property type="term" value="F:transmembrane transporter activity"/>
    <property type="evidence" value="ECO:0007669"/>
    <property type="project" value="InterPro"/>
</dbReference>